<proteinExistence type="predicted"/>
<gene>
    <name evidence="3" type="ORF">IRJ41_000628</name>
</gene>
<dbReference type="SMART" id="SM00034">
    <property type="entry name" value="CLECT"/>
    <property type="match status" value="1"/>
</dbReference>
<evidence type="ECO:0000256" key="1">
    <source>
        <dbReference type="ARBA" id="ARBA00023157"/>
    </source>
</evidence>
<reference evidence="3" key="1">
    <citation type="submission" date="2021-02" db="EMBL/GenBank/DDBJ databases">
        <title>Comparative genomics reveals that relaxation of natural selection precedes convergent phenotypic evolution of cavefish.</title>
        <authorList>
            <person name="Peng Z."/>
        </authorList>
    </citation>
    <scope>NUCLEOTIDE SEQUENCE</scope>
    <source>
        <tissue evidence="3">Muscle</tissue>
    </source>
</reference>
<dbReference type="InterPro" id="IPR016186">
    <property type="entry name" value="C-type_lectin-like/link_sf"/>
</dbReference>
<dbReference type="SUPFAM" id="SSF56436">
    <property type="entry name" value="C-type lectin-like"/>
    <property type="match status" value="1"/>
</dbReference>
<dbReference type="PROSITE" id="PS50041">
    <property type="entry name" value="C_TYPE_LECTIN_2"/>
    <property type="match status" value="1"/>
</dbReference>
<dbReference type="InterPro" id="IPR001304">
    <property type="entry name" value="C-type_lectin-like"/>
</dbReference>
<organism evidence="3 4">
    <name type="scientific">Triplophysa rosa</name>
    <name type="common">Cave loach</name>
    <dbReference type="NCBI Taxonomy" id="992332"/>
    <lineage>
        <taxon>Eukaryota</taxon>
        <taxon>Metazoa</taxon>
        <taxon>Chordata</taxon>
        <taxon>Craniata</taxon>
        <taxon>Vertebrata</taxon>
        <taxon>Euteleostomi</taxon>
        <taxon>Actinopterygii</taxon>
        <taxon>Neopterygii</taxon>
        <taxon>Teleostei</taxon>
        <taxon>Ostariophysi</taxon>
        <taxon>Cypriniformes</taxon>
        <taxon>Nemacheilidae</taxon>
        <taxon>Triplophysa</taxon>
    </lineage>
</organism>
<dbReference type="Proteomes" id="UP001059041">
    <property type="component" value="Linkage Group LG1"/>
</dbReference>
<dbReference type="Pfam" id="PF00059">
    <property type="entry name" value="Lectin_C"/>
    <property type="match status" value="1"/>
</dbReference>
<comment type="caution">
    <text evidence="3">The sequence shown here is derived from an EMBL/GenBank/DDBJ whole genome shotgun (WGS) entry which is preliminary data.</text>
</comment>
<dbReference type="PROSITE" id="PS00615">
    <property type="entry name" value="C_TYPE_LECTIN_1"/>
    <property type="match status" value="1"/>
</dbReference>
<dbReference type="InterPro" id="IPR016187">
    <property type="entry name" value="CTDL_fold"/>
</dbReference>
<dbReference type="PANTHER" id="PTHR45784:SF3">
    <property type="entry name" value="C-TYPE LECTIN DOMAIN FAMILY 4 MEMBER K-LIKE-RELATED"/>
    <property type="match status" value="1"/>
</dbReference>
<dbReference type="InterPro" id="IPR018378">
    <property type="entry name" value="C-type_lectin_CS"/>
</dbReference>
<dbReference type="PANTHER" id="PTHR45784">
    <property type="entry name" value="C-TYPE LECTIN DOMAIN FAMILY 20 MEMBER A-RELATED"/>
    <property type="match status" value="1"/>
</dbReference>
<name>A0A9W7X3A1_TRIRA</name>
<sequence length="217" mass="24912">MLMKAQRDLGAADGRTAVVIMRILLLFLLLSAVLGGSLAQKFVYMSLKKSWTEAQMYCRHKYTDLATITHMTEQTKVASFTEGNVKVWIGLYRVNNVSPWIWSDQSDFLFHHWAVNKPDIHEPLQTCVSTNDYGWVDKFCTEELSFVCYSAAVKKTQVLRVEVESHENVNDPEVKKNVLEKIQQALEGNVTLSWRNQSDGNVFQKKQQNKDSQHTCH</sequence>
<evidence type="ECO:0000313" key="4">
    <source>
        <dbReference type="Proteomes" id="UP001059041"/>
    </source>
</evidence>
<accession>A0A9W7X3A1</accession>
<evidence type="ECO:0000313" key="3">
    <source>
        <dbReference type="EMBL" id="KAI7813765.1"/>
    </source>
</evidence>
<dbReference type="AlphaFoldDB" id="A0A9W7X3A1"/>
<feature type="domain" description="C-type lectin" evidence="2">
    <location>
        <begin position="42"/>
        <end position="149"/>
    </location>
</feature>
<dbReference type="Gene3D" id="3.10.100.10">
    <property type="entry name" value="Mannose-Binding Protein A, subunit A"/>
    <property type="match status" value="1"/>
</dbReference>
<keyword evidence="4" id="KW-1185">Reference proteome</keyword>
<dbReference type="EMBL" id="JAFHDT010000001">
    <property type="protein sequence ID" value="KAI7813765.1"/>
    <property type="molecule type" value="Genomic_DNA"/>
</dbReference>
<evidence type="ECO:0000259" key="2">
    <source>
        <dbReference type="PROSITE" id="PS50041"/>
    </source>
</evidence>
<keyword evidence="1" id="KW-1015">Disulfide bond</keyword>
<protein>
    <submittedName>
        <fullName evidence="3">C-type lectin lectoxin-Lio2-like</fullName>
    </submittedName>
</protein>